<sequence>MSAPSSPFNIAGQQAPLLAPVLVSMYVGTAVFVVPRLAPYSSIHLIPYWQALFQTIGLGDVSRGRLPIALLVAATFQTWVVTAILSVVGAAYAQDGYVNKEPRSFKRNLRGFPARLTAAHEAILEFYPAFAVAAVLVQTLDHGIVGGSANLINELALVASVKFLLFPLAYYLNIDLARTVLHQISVGSCLQIFLKLAFSKLK</sequence>
<keyword evidence="7" id="KW-1185">Reference proteome</keyword>
<proteinExistence type="predicted"/>
<dbReference type="Pfam" id="PF01124">
    <property type="entry name" value="MAPEG"/>
    <property type="match status" value="1"/>
</dbReference>
<dbReference type="InParanoid" id="A0A316YKC4"/>
<dbReference type="InterPro" id="IPR001129">
    <property type="entry name" value="Membr-assoc_MAPEG"/>
</dbReference>
<dbReference type="Proteomes" id="UP000245768">
    <property type="component" value="Unassembled WGS sequence"/>
</dbReference>
<evidence type="ECO:0000256" key="1">
    <source>
        <dbReference type="ARBA" id="ARBA00004370"/>
    </source>
</evidence>
<gene>
    <name evidence="6" type="ORF">FA10DRAFT_268067</name>
</gene>
<protein>
    <submittedName>
        <fullName evidence="6">Uncharacterized protein</fullName>
    </submittedName>
</protein>
<accession>A0A316YKC4</accession>
<feature type="transmembrane region" description="Helical" evidence="5">
    <location>
        <begin position="122"/>
        <end position="140"/>
    </location>
</feature>
<dbReference type="PANTHER" id="PTHR35371:SF1">
    <property type="entry name" value="BLR7753 PROTEIN"/>
    <property type="match status" value="1"/>
</dbReference>
<comment type="subcellular location">
    <subcellularLocation>
        <location evidence="1">Membrane</location>
    </subcellularLocation>
</comment>
<dbReference type="PANTHER" id="PTHR35371">
    <property type="entry name" value="INNER MEMBRANE PROTEIN"/>
    <property type="match status" value="1"/>
</dbReference>
<evidence type="ECO:0000313" key="6">
    <source>
        <dbReference type="EMBL" id="PWN89526.1"/>
    </source>
</evidence>
<dbReference type="GO" id="GO:0016020">
    <property type="term" value="C:membrane"/>
    <property type="evidence" value="ECO:0007669"/>
    <property type="project" value="UniProtKB-SubCell"/>
</dbReference>
<organism evidence="6 7">
    <name type="scientific">Acaromyces ingoldii</name>
    <dbReference type="NCBI Taxonomy" id="215250"/>
    <lineage>
        <taxon>Eukaryota</taxon>
        <taxon>Fungi</taxon>
        <taxon>Dikarya</taxon>
        <taxon>Basidiomycota</taxon>
        <taxon>Ustilaginomycotina</taxon>
        <taxon>Exobasidiomycetes</taxon>
        <taxon>Exobasidiales</taxon>
        <taxon>Cryptobasidiaceae</taxon>
        <taxon>Acaromyces</taxon>
    </lineage>
</organism>
<dbReference type="SUPFAM" id="SSF161084">
    <property type="entry name" value="MAPEG domain-like"/>
    <property type="match status" value="1"/>
</dbReference>
<keyword evidence="4 5" id="KW-0472">Membrane</keyword>
<feature type="transmembrane region" description="Helical" evidence="5">
    <location>
        <begin position="152"/>
        <end position="174"/>
    </location>
</feature>
<dbReference type="InterPro" id="IPR023352">
    <property type="entry name" value="MAPEG-like_dom_sf"/>
</dbReference>
<keyword evidence="3 5" id="KW-1133">Transmembrane helix</keyword>
<evidence type="ECO:0000256" key="3">
    <source>
        <dbReference type="ARBA" id="ARBA00022989"/>
    </source>
</evidence>
<name>A0A316YKC4_9BASI</name>
<evidence type="ECO:0000313" key="7">
    <source>
        <dbReference type="Proteomes" id="UP000245768"/>
    </source>
</evidence>
<dbReference type="EMBL" id="KZ819637">
    <property type="protein sequence ID" value="PWN89526.1"/>
    <property type="molecule type" value="Genomic_DNA"/>
</dbReference>
<dbReference type="OrthoDB" id="2421200at2759"/>
<feature type="transmembrane region" description="Helical" evidence="5">
    <location>
        <begin position="68"/>
        <end position="93"/>
    </location>
</feature>
<feature type="transmembrane region" description="Helical" evidence="5">
    <location>
        <begin position="15"/>
        <end position="34"/>
    </location>
</feature>
<keyword evidence="2 5" id="KW-0812">Transmembrane</keyword>
<evidence type="ECO:0000256" key="2">
    <source>
        <dbReference type="ARBA" id="ARBA00022692"/>
    </source>
</evidence>
<reference evidence="6" key="1">
    <citation type="journal article" date="2018" name="Mol. Biol. Evol.">
        <title>Broad Genomic Sampling Reveals a Smut Pathogenic Ancestry of the Fungal Clade Ustilaginomycotina.</title>
        <authorList>
            <person name="Kijpornyongpan T."/>
            <person name="Mondo S.J."/>
            <person name="Barry K."/>
            <person name="Sandor L."/>
            <person name="Lee J."/>
            <person name="Lipzen A."/>
            <person name="Pangilinan J."/>
            <person name="LaButti K."/>
            <person name="Hainaut M."/>
            <person name="Henrissat B."/>
            <person name="Grigoriev I.V."/>
            <person name="Spatafora J.W."/>
            <person name="Aime M.C."/>
        </authorList>
    </citation>
    <scope>NUCLEOTIDE SEQUENCE [LARGE SCALE GENOMIC DNA]</scope>
    <source>
        <strain evidence="6">MCA 4198</strain>
    </source>
</reference>
<dbReference type="RefSeq" id="XP_025376724.1">
    <property type="nucleotide sequence ID" value="XM_025522165.1"/>
</dbReference>
<dbReference type="AlphaFoldDB" id="A0A316YKC4"/>
<evidence type="ECO:0000256" key="4">
    <source>
        <dbReference type="ARBA" id="ARBA00023136"/>
    </source>
</evidence>
<evidence type="ECO:0000256" key="5">
    <source>
        <dbReference type="SAM" id="Phobius"/>
    </source>
</evidence>
<dbReference type="GeneID" id="37044081"/>